<evidence type="ECO:0000256" key="6">
    <source>
        <dbReference type="ARBA" id="ARBA00022737"/>
    </source>
</evidence>
<protein>
    <submittedName>
        <fullName evidence="12">Fructose dehydrogenase cytochrome subunit</fullName>
    </submittedName>
</protein>
<evidence type="ECO:0000259" key="11">
    <source>
        <dbReference type="PROSITE" id="PS51007"/>
    </source>
</evidence>
<dbReference type="GO" id="GO:0016614">
    <property type="term" value="F:oxidoreductase activity, acting on CH-OH group of donors"/>
    <property type="evidence" value="ECO:0007669"/>
    <property type="project" value="InterPro"/>
</dbReference>
<dbReference type="InterPro" id="IPR036909">
    <property type="entry name" value="Cyt_c-like_dom_sf"/>
</dbReference>
<evidence type="ECO:0000256" key="2">
    <source>
        <dbReference type="ARBA" id="ARBA00022475"/>
    </source>
</evidence>
<dbReference type="Pfam" id="PF13442">
    <property type="entry name" value="Cytochrome_CBB3"/>
    <property type="match status" value="1"/>
</dbReference>
<keyword evidence="5" id="KW-0732">Signal</keyword>
<comment type="subcellular location">
    <subcellularLocation>
        <location evidence="1">Cell membrane</location>
    </subcellularLocation>
</comment>
<evidence type="ECO:0000256" key="10">
    <source>
        <dbReference type="PIRSR" id="PIRSR000018-51"/>
    </source>
</evidence>
<dbReference type="Gene3D" id="1.10.760.10">
    <property type="entry name" value="Cytochrome c-like domain"/>
    <property type="match status" value="2"/>
</dbReference>
<dbReference type="AlphaFoldDB" id="A0A1C3HDD6"/>
<proteinExistence type="predicted"/>
<dbReference type="InterPro" id="IPR009056">
    <property type="entry name" value="Cyt_c-like_dom"/>
</dbReference>
<feature type="binding site" description="axial binding residue" evidence="10">
    <location>
        <position position="211"/>
    </location>
    <ligand>
        <name>heme c</name>
        <dbReference type="ChEBI" id="CHEBI:61717"/>
        <label>2</label>
    </ligand>
    <ligandPart>
        <name>Fe</name>
        <dbReference type="ChEBI" id="CHEBI:18248"/>
    </ligandPart>
</feature>
<organism evidence="12">
    <name type="scientific">Serratia marcescens</name>
    <dbReference type="NCBI Taxonomy" id="615"/>
    <lineage>
        <taxon>Bacteria</taxon>
        <taxon>Pseudomonadati</taxon>
        <taxon>Pseudomonadota</taxon>
        <taxon>Gammaproteobacteria</taxon>
        <taxon>Enterobacterales</taxon>
        <taxon>Yersiniaceae</taxon>
        <taxon>Serratia</taxon>
    </lineage>
</organism>
<accession>A0A1C3HDD6</accession>
<dbReference type="EMBL" id="LT575490">
    <property type="protein sequence ID" value="SAY43074.1"/>
    <property type="molecule type" value="Genomic_DNA"/>
</dbReference>
<keyword evidence="8" id="KW-0472">Membrane</keyword>
<feature type="binding site" description="covalent" evidence="9">
    <location>
        <position position="65"/>
    </location>
    <ligand>
        <name>heme c</name>
        <dbReference type="ChEBI" id="CHEBI:61717"/>
        <label>1</label>
    </ligand>
</feature>
<evidence type="ECO:0000256" key="8">
    <source>
        <dbReference type="ARBA" id="ARBA00023136"/>
    </source>
</evidence>
<dbReference type="InterPro" id="IPR051459">
    <property type="entry name" value="Cytochrome_c-type_DH"/>
</dbReference>
<dbReference type="Pfam" id="PF00034">
    <property type="entry name" value="Cytochrom_C"/>
    <property type="match status" value="1"/>
</dbReference>
<feature type="domain" description="Cytochrome c" evidence="11">
    <location>
        <begin position="48"/>
        <end position="150"/>
    </location>
</feature>
<evidence type="ECO:0000256" key="7">
    <source>
        <dbReference type="ARBA" id="ARBA00023004"/>
    </source>
</evidence>
<feature type="binding site" description="covalent" evidence="9">
    <location>
        <position position="62"/>
    </location>
    <ligand>
        <name>heme c</name>
        <dbReference type="ChEBI" id="CHEBI:61717"/>
        <label>1</label>
    </ligand>
</feature>
<evidence type="ECO:0000256" key="4">
    <source>
        <dbReference type="ARBA" id="ARBA00022723"/>
    </source>
</evidence>
<reference evidence="12" key="1">
    <citation type="submission" date="2016-05" db="EMBL/GenBank/DDBJ databases">
        <authorList>
            <person name="Cock P.J.A."/>
            <person name="Cock P.J.A."/>
        </authorList>
    </citation>
    <scope>NUCLEOTIDE SEQUENCE</scope>
    <source>
        <strain evidence="12">PWN146_assembly</strain>
    </source>
</reference>
<dbReference type="PANTHER" id="PTHR35008:SF8">
    <property type="entry name" value="ALCOHOL DEHYDROGENASE CYTOCHROME C SUBUNIT"/>
    <property type="match status" value="1"/>
</dbReference>
<dbReference type="GO" id="GO:0009055">
    <property type="term" value="F:electron transfer activity"/>
    <property type="evidence" value="ECO:0007669"/>
    <property type="project" value="InterPro"/>
</dbReference>
<dbReference type="PROSITE" id="PS51007">
    <property type="entry name" value="CYTC"/>
    <property type="match status" value="3"/>
</dbReference>
<name>A0A1C3HDD6_SERMA</name>
<dbReference type="SUPFAM" id="SSF46626">
    <property type="entry name" value="Cytochrome c"/>
    <property type="match status" value="3"/>
</dbReference>
<keyword evidence="2" id="KW-1003">Cell membrane</keyword>
<dbReference type="GO" id="GO:0005506">
    <property type="term" value="F:iron ion binding"/>
    <property type="evidence" value="ECO:0007669"/>
    <property type="project" value="InterPro"/>
</dbReference>
<dbReference type="PIRSF" id="PIRSF000018">
    <property type="entry name" value="Mb_ADH_cyt_c"/>
    <property type="match status" value="1"/>
</dbReference>
<feature type="binding site" description="covalent" evidence="9">
    <location>
        <position position="207"/>
    </location>
    <ligand>
        <name>heme c</name>
        <dbReference type="ChEBI" id="CHEBI:61717"/>
        <label>2</label>
    </ligand>
</feature>
<dbReference type="PANTHER" id="PTHR35008">
    <property type="entry name" value="BLL4482 PROTEIN-RELATED"/>
    <property type="match status" value="1"/>
</dbReference>
<gene>
    <name evidence="12" type="primary">fdhC_2</name>
    <name evidence="12" type="ORF">PWN146_01765</name>
</gene>
<feature type="binding site" description="axial binding residue" evidence="10">
    <location>
        <position position="346"/>
    </location>
    <ligand>
        <name>heme c</name>
        <dbReference type="ChEBI" id="CHEBI:61717"/>
        <label>3</label>
    </ligand>
    <ligandPart>
        <name>Fe</name>
        <dbReference type="ChEBI" id="CHEBI:18248"/>
    </ligandPart>
</feature>
<evidence type="ECO:0000256" key="5">
    <source>
        <dbReference type="ARBA" id="ARBA00022729"/>
    </source>
</evidence>
<evidence type="ECO:0000256" key="1">
    <source>
        <dbReference type="ARBA" id="ARBA00004236"/>
    </source>
</evidence>
<evidence type="ECO:0000256" key="9">
    <source>
        <dbReference type="PIRSR" id="PIRSR000018-50"/>
    </source>
</evidence>
<feature type="binding site" description="covalent" evidence="9">
    <location>
        <position position="342"/>
    </location>
    <ligand>
        <name>heme c</name>
        <dbReference type="ChEBI" id="CHEBI:61717"/>
        <label>3</label>
    </ligand>
</feature>
<feature type="binding site" description="covalent" evidence="9">
    <location>
        <position position="210"/>
    </location>
    <ligand>
        <name>heme c</name>
        <dbReference type="ChEBI" id="CHEBI:61717"/>
        <label>2</label>
    </ligand>
</feature>
<evidence type="ECO:0000256" key="3">
    <source>
        <dbReference type="ARBA" id="ARBA00022617"/>
    </source>
</evidence>
<comment type="cofactor">
    <cofactor evidence="9">
        <name>heme c</name>
        <dbReference type="ChEBI" id="CHEBI:61717"/>
    </cofactor>
    <text evidence="9">Binds 3 heme c groups covalently per subunit.</text>
</comment>
<keyword evidence="3 9" id="KW-0349">Heme</keyword>
<keyword evidence="7 10" id="KW-0408">Iron</keyword>
<dbReference type="InterPro" id="IPR014353">
    <property type="entry name" value="Membr-bd_ADH_cyt_c"/>
</dbReference>
<keyword evidence="6" id="KW-0677">Repeat</keyword>
<dbReference type="GO" id="GO:0020037">
    <property type="term" value="F:heme binding"/>
    <property type="evidence" value="ECO:0007669"/>
    <property type="project" value="InterPro"/>
</dbReference>
<feature type="binding site" description="covalent" evidence="9">
    <location>
        <position position="345"/>
    </location>
    <ligand>
        <name>heme c</name>
        <dbReference type="ChEBI" id="CHEBI:61717"/>
        <label>3</label>
    </ligand>
</feature>
<sequence>MSNALKGLLWLIIAVVVLAGGYALYTLLRPTGAEPAAPIAGAPAGMTDKLARGEYLARAADCVACHTAPGGAPYAGGFAFKLPFGTIYGTNITADKETGIGNWSDDRFVRAVREGIGPQGNLYPAMPYTSYTELSRDDVLAIKDYLFSLPPVKQANPQNDLSFPFNQRWGMKFWNLAFFHEQRFAPDLNKDEQWNRGAYLATALGHCGECHTPRNLGFGLNQSKYLSGEVVQGWFAANITPDKQTGIGGWSDQQLSQYLATGHAPGRSSAAGPMAEAVENSLQFLTPEDNLALVKYLRDIEPIAGDGAAAVNLQPKGAGASTPILPGGQDSSLGRRIFANDCSGCHQWNGPGRQSEYASLVGSTAVNDPQGRSVVQAILKGTSISIGERHEMMPAFGSAYSDEEVAAVANFVVGHFGDKQGNVTAKQVAEQRKQ</sequence>
<evidence type="ECO:0000313" key="12">
    <source>
        <dbReference type="EMBL" id="SAY43074.1"/>
    </source>
</evidence>
<feature type="domain" description="Cytochrome c" evidence="11">
    <location>
        <begin position="192"/>
        <end position="301"/>
    </location>
</feature>
<dbReference type="GO" id="GO:0005886">
    <property type="term" value="C:plasma membrane"/>
    <property type="evidence" value="ECO:0007669"/>
    <property type="project" value="UniProtKB-SubCell"/>
</dbReference>
<feature type="binding site" description="axial binding residue" evidence="10">
    <location>
        <position position="66"/>
    </location>
    <ligand>
        <name>heme c</name>
        <dbReference type="ChEBI" id="CHEBI:61717"/>
        <label>1</label>
    </ligand>
    <ligandPart>
        <name>Fe</name>
        <dbReference type="ChEBI" id="CHEBI:18248"/>
    </ligandPart>
</feature>
<feature type="domain" description="Cytochrome c" evidence="11">
    <location>
        <begin position="329"/>
        <end position="416"/>
    </location>
</feature>
<keyword evidence="4 10" id="KW-0479">Metal-binding</keyword>